<evidence type="ECO:0000256" key="1">
    <source>
        <dbReference type="SAM" id="MobiDB-lite"/>
    </source>
</evidence>
<feature type="domain" description="MaoC-like" evidence="3">
    <location>
        <begin position="256"/>
        <end position="309"/>
    </location>
</feature>
<gene>
    <name evidence="4" type="ORF">PSANT_04379</name>
</gene>
<dbReference type="EMBL" id="OOIQ01000010">
    <property type="protein sequence ID" value="SPO46693.1"/>
    <property type="molecule type" value="Genomic_DNA"/>
</dbReference>
<dbReference type="InterPro" id="IPR029069">
    <property type="entry name" value="HotDog_dom_sf"/>
</dbReference>
<dbReference type="Proteomes" id="UP000325008">
    <property type="component" value="Unassembled WGS sequence"/>
</dbReference>
<evidence type="ECO:0000259" key="3">
    <source>
        <dbReference type="Pfam" id="PF01575"/>
    </source>
</evidence>
<keyword evidence="2" id="KW-0472">Membrane</keyword>
<reference evidence="4" key="1">
    <citation type="submission" date="2018-03" db="EMBL/GenBank/DDBJ databases">
        <authorList>
            <person name="Guldener U."/>
        </authorList>
    </citation>
    <scope>NUCLEOTIDE SEQUENCE [LARGE SCALE GENOMIC DNA]</scope>
    <source>
        <strain evidence="4">ATCC34888</strain>
    </source>
</reference>
<accession>A0A5C3FQI1</accession>
<dbReference type="AlphaFoldDB" id="A0A5C3FQI1"/>
<dbReference type="PANTHER" id="PTHR43841">
    <property type="entry name" value="3-HYDROXYACYL-THIOESTER DEHYDRATASE HTDX-RELATED"/>
    <property type="match status" value="1"/>
</dbReference>
<sequence>MRSDLTLAMSRIGVGLGVGAAAYALSGLHVRSLFSFLLRAPPRSDGWQLDFAPTEIGWADRAFLLLAGVLPKAVRSVLGRGLRVQGRDEIELPRLELRCPVRIGDAQKAAYRESLGAAGENEVGAEEFVLAAVTNQLMLLLVVHPRLPVSPLGAVNVRNRIEFHATFDTDQPLTAHASVGGSDNLARVTRRGVELDIHIDVFAASSGSKLVMRQIITILALGPSAPRSKAPPPAESLDRPRKDADYTSTGTIKMHSTSPRAWCRVCGDYNPIHVSSLLARLFGFRGKIAHGNHVVAHLLHLVSSASGPGSVREITDTSKGKRWWIEMHFKRPMILPLQLEAQIAVDNTGAEWRCSGAKDDKVYVQGSIGAL</sequence>
<keyword evidence="2" id="KW-1133">Transmembrane helix</keyword>
<dbReference type="OrthoDB" id="533830at2759"/>
<dbReference type="InterPro" id="IPR002539">
    <property type="entry name" value="MaoC-like_dom"/>
</dbReference>
<dbReference type="SUPFAM" id="SSF54637">
    <property type="entry name" value="Thioesterase/thiol ester dehydrase-isomerase"/>
    <property type="match status" value="1"/>
</dbReference>
<comment type="caution">
    <text evidence="4">The sequence shown here is derived from an EMBL/GenBank/DDBJ whole genome shotgun (WGS) entry which is preliminary data.</text>
</comment>
<name>A0A5C3FQI1_PSEA2</name>
<feature type="transmembrane region" description="Helical" evidence="2">
    <location>
        <begin position="12"/>
        <end position="34"/>
    </location>
</feature>
<organism evidence="4 5">
    <name type="scientific">Pseudozyma antarctica</name>
    <name type="common">Yeast</name>
    <name type="synonym">Candida antarctica</name>
    <dbReference type="NCBI Taxonomy" id="84753"/>
    <lineage>
        <taxon>Eukaryota</taxon>
        <taxon>Fungi</taxon>
        <taxon>Dikarya</taxon>
        <taxon>Basidiomycota</taxon>
        <taxon>Ustilaginomycotina</taxon>
        <taxon>Ustilaginomycetes</taxon>
        <taxon>Ustilaginales</taxon>
        <taxon>Ustilaginaceae</taxon>
        <taxon>Moesziomyces</taxon>
    </lineage>
</organism>
<feature type="compositionally biased region" description="Basic and acidic residues" evidence="1">
    <location>
        <begin position="236"/>
        <end position="245"/>
    </location>
</feature>
<feature type="region of interest" description="Disordered" evidence="1">
    <location>
        <begin position="225"/>
        <end position="252"/>
    </location>
</feature>
<protein>
    <recommendedName>
        <fullName evidence="3">MaoC-like domain-containing protein</fullName>
    </recommendedName>
</protein>
<keyword evidence="2" id="KW-0812">Transmembrane</keyword>
<proteinExistence type="predicted"/>
<keyword evidence="5" id="KW-1185">Reference proteome</keyword>
<evidence type="ECO:0000256" key="2">
    <source>
        <dbReference type="SAM" id="Phobius"/>
    </source>
</evidence>
<evidence type="ECO:0000313" key="5">
    <source>
        <dbReference type="Proteomes" id="UP000325008"/>
    </source>
</evidence>
<evidence type="ECO:0000313" key="4">
    <source>
        <dbReference type="EMBL" id="SPO46693.1"/>
    </source>
</evidence>
<dbReference type="Gene3D" id="3.10.129.10">
    <property type="entry name" value="Hotdog Thioesterase"/>
    <property type="match status" value="1"/>
</dbReference>
<dbReference type="PANTHER" id="PTHR43841:SF1">
    <property type="entry name" value="3-HYDROXYACYL-THIOESTER DEHYDRATASE X"/>
    <property type="match status" value="1"/>
</dbReference>
<dbReference type="Pfam" id="PF01575">
    <property type="entry name" value="MaoC_dehydratas"/>
    <property type="match status" value="1"/>
</dbReference>